<evidence type="ECO:0000313" key="2">
    <source>
        <dbReference type="EMBL" id="MBD8527434.1"/>
    </source>
</evidence>
<dbReference type="AlphaFoldDB" id="A0AAW3ZPK1"/>
<proteinExistence type="predicted"/>
<organism evidence="2 3">
    <name type="scientific">Pseudomarimonas arenosa</name>
    <dbReference type="NCBI Taxonomy" id="2774145"/>
    <lineage>
        <taxon>Bacteria</taxon>
        <taxon>Pseudomonadati</taxon>
        <taxon>Pseudomonadota</taxon>
        <taxon>Gammaproteobacteria</taxon>
        <taxon>Lysobacterales</taxon>
        <taxon>Lysobacteraceae</taxon>
        <taxon>Pseudomarimonas</taxon>
    </lineage>
</organism>
<dbReference type="RefSeq" id="WP_192030855.1">
    <property type="nucleotide sequence ID" value="NZ_JACYTR010000052.1"/>
</dbReference>
<reference evidence="2 3" key="1">
    <citation type="submission" date="2020-09" db="EMBL/GenBank/DDBJ databases">
        <title>Pseudoxanthomonas sp. CAU 1598 isolated from sand of Yaerae Beach.</title>
        <authorList>
            <person name="Kim W."/>
        </authorList>
    </citation>
    <scope>NUCLEOTIDE SEQUENCE [LARGE SCALE GENOMIC DNA]</scope>
    <source>
        <strain evidence="2 3">CAU 1598</strain>
    </source>
</reference>
<feature type="region of interest" description="Disordered" evidence="1">
    <location>
        <begin position="54"/>
        <end position="75"/>
    </location>
</feature>
<accession>A0AAW3ZPK1</accession>
<comment type="caution">
    <text evidence="2">The sequence shown here is derived from an EMBL/GenBank/DDBJ whole genome shotgun (WGS) entry which is preliminary data.</text>
</comment>
<sequence>MTRYYIRLPNPALARGTEPQLSFQSAGADGLAKELQDALRTDTLFQRWRSMQEAPDEIDDSASAIDKGASVRGEQSHTAIDLVVNTTLSSTLLRQRLRWLAGSHWQLHDVR</sequence>
<dbReference type="EMBL" id="JACYTR010000052">
    <property type="protein sequence ID" value="MBD8527434.1"/>
    <property type="molecule type" value="Genomic_DNA"/>
</dbReference>
<gene>
    <name evidence="2" type="ORF">IFO71_16950</name>
</gene>
<name>A0AAW3ZPK1_9GAMM</name>
<evidence type="ECO:0000313" key="3">
    <source>
        <dbReference type="Proteomes" id="UP000613768"/>
    </source>
</evidence>
<evidence type="ECO:0000256" key="1">
    <source>
        <dbReference type="SAM" id="MobiDB-lite"/>
    </source>
</evidence>
<keyword evidence="3" id="KW-1185">Reference proteome</keyword>
<dbReference type="Proteomes" id="UP000613768">
    <property type="component" value="Unassembled WGS sequence"/>
</dbReference>
<protein>
    <submittedName>
        <fullName evidence="2">Uncharacterized protein</fullName>
    </submittedName>
</protein>